<evidence type="ECO:0000313" key="3">
    <source>
        <dbReference type="EMBL" id="KAF5383460.1"/>
    </source>
</evidence>
<feature type="transmembrane region" description="Helical" evidence="2">
    <location>
        <begin position="98"/>
        <end position="122"/>
    </location>
</feature>
<protein>
    <submittedName>
        <fullName evidence="3">Uncharacterized protein</fullName>
    </submittedName>
</protein>
<reference evidence="3 4" key="1">
    <citation type="journal article" date="2020" name="ISME J.">
        <title>Uncovering the hidden diversity of litter-decomposition mechanisms in mushroom-forming fungi.</title>
        <authorList>
            <person name="Floudas D."/>
            <person name="Bentzer J."/>
            <person name="Ahren D."/>
            <person name="Johansson T."/>
            <person name="Persson P."/>
            <person name="Tunlid A."/>
        </authorList>
    </citation>
    <scope>NUCLEOTIDE SEQUENCE [LARGE SCALE GENOMIC DNA]</scope>
    <source>
        <strain evidence="3 4">CBS 406.79</strain>
    </source>
</reference>
<evidence type="ECO:0000313" key="4">
    <source>
        <dbReference type="Proteomes" id="UP000518752"/>
    </source>
</evidence>
<dbReference type="AlphaFoldDB" id="A0A8H5HIB8"/>
<organism evidence="3 4">
    <name type="scientific">Collybiopsis confluens</name>
    <dbReference type="NCBI Taxonomy" id="2823264"/>
    <lineage>
        <taxon>Eukaryota</taxon>
        <taxon>Fungi</taxon>
        <taxon>Dikarya</taxon>
        <taxon>Basidiomycota</taxon>
        <taxon>Agaricomycotina</taxon>
        <taxon>Agaricomycetes</taxon>
        <taxon>Agaricomycetidae</taxon>
        <taxon>Agaricales</taxon>
        <taxon>Marasmiineae</taxon>
        <taxon>Omphalotaceae</taxon>
        <taxon>Collybiopsis</taxon>
    </lineage>
</organism>
<keyword evidence="4" id="KW-1185">Reference proteome</keyword>
<proteinExistence type="predicted"/>
<name>A0A8H5HIB8_9AGAR</name>
<keyword evidence="2" id="KW-0812">Transmembrane</keyword>
<feature type="region of interest" description="Disordered" evidence="1">
    <location>
        <begin position="1"/>
        <end position="93"/>
    </location>
</feature>
<feature type="compositionally biased region" description="Polar residues" evidence="1">
    <location>
        <begin position="62"/>
        <end position="75"/>
    </location>
</feature>
<dbReference type="Proteomes" id="UP000518752">
    <property type="component" value="Unassembled WGS sequence"/>
</dbReference>
<dbReference type="OrthoDB" id="5570013at2759"/>
<gene>
    <name evidence="3" type="ORF">D9757_006155</name>
</gene>
<keyword evidence="2" id="KW-1133">Transmembrane helix</keyword>
<sequence length="540" mass="58703">MILLDVDENAPSKASDHGVSLPEQAETEMAQIQQEENRVPGVSTPYSSSSSLTSELPPPYISRTSFTLPAPSSTVADPEAQSDNDTRPRKRRRRTGRIFRRSLVLLGAITLVSLVTVSHAWITERKFLTEWNLSDVLDPAPLSNFTRNTLEEELGLTCVKNATWSIEGLFFPAHTSFEISLSDVSSFALFSKGLGLSGEVRIIDFGLESNVAKVYVTMTSRTKRTKSKDCAHACLVKGSLGGTSSGLGFFRLKSSATDDTDEEDQFHFDVTILLPSSNGQASLNFLTNLPKFAHKFETEDLIFNNVDITTSRKSVVSVTSLRANSLSIRTSQAPIKGVFDVSQSMLLQTANNLIHANVTLVNDGIIPSRLIMLNSDAEIRSTITLLSDPTSLDHTKYAIDIKAPNTELKLAMPSIPEDADLRVSANTSEKSSVVSVSSQFEGHFLLENSGLGNEPVVLDATAEDSEDDENDSWNLPSRPGVTVTQLVDQDSVDGGRLVVEGSRWIASTSDRSGDGPRVPSTSLLKVTTKNAHNLLILSKD</sequence>
<keyword evidence="2" id="KW-0472">Membrane</keyword>
<evidence type="ECO:0000256" key="2">
    <source>
        <dbReference type="SAM" id="Phobius"/>
    </source>
</evidence>
<dbReference type="EMBL" id="JAACJN010000047">
    <property type="protein sequence ID" value="KAF5383460.1"/>
    <property type="molecule type" value="Genomic_DNA"/>
</dbReference>
<feature type="compositionally biased region" description="Low complexity" evidence="1">
    <location>
        <begin position="43"/>
        <end position="55"/>
    </location>
</feature>
<comment type="caution">
    <text evidence="3">The sequence shown here is derived from an EMBL/GenBank/DDBJ whole genome shotgun (WGS) entry which is preliminary data.</text>
</comment>
<evidence type="ECO:0000256" key="1">
    <source>
        <dbReference type="SAM" id="MobiDB-lite"/>
    </source>
</evidence>
<accession>A0A8H5HIB8</accession>